<organism evidence="1 2">
    <name type="scientific">Ditylenchus destructor</name>
    <dbReference type="NCBI Taxonomy" id="166010"/>
    <lineage>
        <taxon>Eukaryota</taxon>
        <taxon>Metazoa</taxon>
        <taxon>Ecdysozoa</taxon>
        <taxon>Nematoda</taxon>
        <taxon>Chromadorea</taxon>
        <taxon>Rhabditida</taxon>
        <taxon>Tylenchina</taxon>
        <taxon>Tylenchomorpha</taxon>
        <taxon>Sphaerularioidea</taxon>
        <taxon>Anguinidae</taxon>
        <taxon>Anguininae</taxon>
        <taxon>Ditylenchus</taxon>
    </lineage>
</organism>
<name>A0AAD4R6Z5_9BILA</name>
<gene>
    <name evidence="1" type="ORF">DdX_05838</name>
</gene>
<evidence type="ECO:0000313" key="1">
    <source>
        <dbReference type="EMBL" id="KAI1720444.1"/>
    </source>
</evidence>
<keyword evidence="2" id="KW-1185">Reference proteome</keyword>
<reference evidence="1" key="1">
    <citation type="submission" date="2022-01" db="EMBL/GenBank/DDBJ databases">
        <title>Genome Sequence Resource for Two Populations of Ditylenchus destructor, the Migratory Endoparasitic Phytonematode.</title>
        <authorList>
            <person name="Zhang H."/>
            <person name="Lin R."/>
            <person name="Xie B."/>
        </authorList>
    </citation>
    <scope>NUCLEOTIDE SEQUENCE</scope>
    <source>
        <strain evidence="1">BazhouSP</strain>
    </source>
</reference>
<comment type="caution">
    <text evidence="1">The sequence shown here is derived from an EMBL/GenBank/DDBJ whole genome shotgun (WGS) entry which is preliminary data.</text>
</comment>
<accession>A0AAD4R6Z5</accession>
<evidence type="ECO:0000313" key="2">
    <source>
        <dbReference type="Proteomes" id="UP001201812"/>
    </source>
</evidence>
<dbReference type="EMBL" id="JAKKPZ010000006">
    <property type="protein sequence ID" value="KAI1720444.1"/>
    <property type="molecule type" value="Genomic_DNA"/>
</dbReference>
<dbReference type="AlphaFoldDB" id="A0AAD4R6Z5"/>
<dbReference type="Proteomes" id="UP001201812">
    <property type="component" value="Unassembled WGS sequence"/>
</dbReference>
<protein>
    <submittedName>
        <fullName evidence="1">Uncharacterized protein</fullName>
    </submittedName>
</protein>
<proteinExistence type="predicted"/>
<sequence>MWYELLRYFSRKELVKLQFGNRFFKKAIRELKLPALHLIENLFILRDDEDNTACFVCNDDCFNEEEDYDDKIIRIQDFCPPNYVRFSSVILCTLVMGIDFVQRLKQHKIVFNNCAFGFYGKDVQEKSTTNLWIESMIKGFLGRLPFLNYILPGSEEYPPTILSADDTMKMLMEDVFTDCENIKCVLTDQWPSIRQLKLCSISGVYNCGIVYLSGDKMVLSADDPFFESVLEWLQFGEKTERRMLVLKGFVGYEVLLRKLMTEFANDAQPHFYVLNMYDLDANFFVEFAYFHNKNTTTGEEMISRLIVHDNNLLFSLVRRPTG</sequence>